<dbReference type="AlphaFoldDB" id="A0AAQ3NTU8"/>
<gene>
    <name evidence="1" type="ORF">V8G54_012243</name>
</gene>
<evidence type="ECO:0000313" key="2">
    <source>
        <dbReference type="Proteomes" id="UP001374535"/>
    </source>
</evidence>
<protein>
    <submittedName>
        <fullName evidence="1">Uncharacterized protein</fullName>
    </submittedName>
</protein>
<sequence>MAFNYCHITKSRVSWQPHPKIRVLHLGETFLHLRREKKENVARFASTEDDFENCVGEDDGPGALHNGDKDCRANDEALDLDDSWLMRENEDSKGIVTLMVVAMEVARDGCHGSLQVRLHSGMVTLDDLYGGGGVRVRWAKG</sequence>
<name>A0AAQ3NTU8_VIGMU</name>
<dbReference type="EMBL" id="CP144697">
    <property type="protein sequence ID" value="WVZ14677.1"/>
    <property type="molecule type" value="Genomic_DNA"/>
</dbReference>
<reference evidence="1 2" key="1">
    <citation type="journal article" date="2023" name="Life. Sci Alliance">
        <title>Evolutionary insights into 3D genome organization and epigenetic landscape of Vigna mungo.</title>
        <authorList>
            <person name="Junaid A."/>
            <person name="Singh B."/>
            <person name="Bhatia S."/>
        </authorList>
    </citation>
    <scope>NUCLEOTIDE SEQUENCE [LARGE SCALE GENOMIC DNA]</scope>
    <source>
        <strain evidence="1">Urdbean</strain>
    </source>
</reference>
<proteinExistence type="predicted"/>
<dbReference type="Proteomes" id="UP001374535">
    <property type="component" value="Chromosome 4"/>
</dbReference>
<accession>A0AAQ3NTU8</accession>
<keyword evidence="2" id="KW-1185">Reference proteome</keyword>
<evidence type="ECO:0000313" key="1">
    <source>
        <dbReference type="EMBL" id="WVZ14677.1"/>
    </source>
</evidence>
<organism evidence="1 2">
    <name type="scientific">Vigna mungo</name>
    <name type="common">Black gram</name>
    <name type="synonym">Phaseolus mungo</name>
    <dbReference type="NCBI Taxonomy" id="3915"/>
    <lineage>
        <taxon>Eukaryota</taxon>
        <taxon>Viridiplantae</taxon>
        <taxon>Streptophyta</taxon>
        <taxon>Embryophyta</taxon>
        <taxon>Tracheophyta</taxon>
        <taxon>Spermatophyta</taxon>
        <taxon>Magnoliopsida</taxon>
        <taxon>eudicotyledons</taxon>
        <taxon>Gunneridae</taxon>
        <taxon>Pentapetalae</taxon>
        <taxon>rosids</taxon>
        <taxon>fabids</taxon>
        <taxon>Fabales</taxon>
        <taxon>Fabaceae</taxon>
        <taxon>Papilionoideae</taxon>
        <taxon>50 kb inversion clade</taxon>
        <taxon>NPAAA clade</taxon>
        <taxon>indigoferoid/millettioid clade</taxon>
        <taxon>Phaseoleae</taxon>
        <taxon>Vigna</taxon>
    </lineage>
</organism>